<proteinExistence type="predicted"/>
<reference evidence="4 5" key="1">
    <citation type="submission" date="2019-02" db="EMBL/GenBank/DDBJ databases">
        <title>Genomic Encyclopedia of Type Strains, Phase IV (KMG-IV): sequencing the most valuable type-strain genomes for metagenomic binning, comparative biology and taxonomic classification.</title>
        <authorList>
            <person name="Goeker M."/>
        </authorList>
    </citation>
    <scope>NUCLEOTIDE SEQUENCE [LARGE SCALE GENOMIC DNA]</scope>
    <source>
        <strain evidence="4 5">DSM 18116</strain>
    </source>
</reference>
<feature type="transmembrane region" description="Helical" evidence="1">
    <location>
        <begin position="89"/>
        <end position="107"/>
    </location>
</feature>
<dbReference type="PANTHER" id="PTHR30273:SF2">
    <property type="entry name" value="PROTEIN FECR"/>
    <property type="match status" value="1"/>
</dbReference>
<protein>
    <submittedName>
        <fullName evidence="4">FecR family protein</fullName>
    </submittedName>
</protein>
<dbReference type="AlphaFoldDB" id="A0A4Q7N2I5"/>
<keyword evidence="1" id="KW-0812">Transmembrane</keyword>
<dbReference type="InterPro" id="IPR006860">
    <property type="entry name" value="FecR"/>
</dbReference>
<evidence type="ECO:0000256" key="1">
    <source>
        <dbReference type="SAM" id="Phobius"/>
    </source>
</evidence>
<dbReference type="PANTHER" id="PTHR30273">
    <property type="entry name" value="PERIPLASMIC SIGNAL SENSOR AND SIGMA FACTOR ACTIVATOR FECR-RELATED"/>
    <property type="match status" value="1"/>
</dbReference>
<organism evidence="4 5">
    <name type="scientific">Pseudobacter ginsenosidimutans</name>
    <dbReference type="NCBI Taxonomy" id="661488"/>
    <lineage>
        <taxon>Bacteria</taxon>
        <taxon>Pseudomonadati</taxon>
        <taxon>Bacteroidota</taxon>
        <taxon>Chitinophagia</taxon>
        <taxon>Chitinophagales</taxon>
        <taxon>Chitinophagaceae</taxon>
        <taxon>Pseudobacter</taxon>
    </lineage>
</organism>
<keyword evidence="1" id="KW-1133">Transmembrane helix</keyword>
<evidence type="ECO:0000259" key="3">
    <source>
        <dbReference type="Pfam" id="PF16344"/>
    </source>
</evidence>
<feature type="domain" description="FecR protein" evidence="2">
    <location>
        <begin position="181"/>
        <end position="276"/>
    </location>
</feature>
<dbReference type="InterPro" id="IPR032508">
    <property type="entry name" value="FecR_C"/>
</dbReference>
<evidence type="ECO:0000313" key="5">
    <source>
        <dbReference type="Proteomes" id="UP000293874"/>
    </source>
</evidence>
<dbReference type="Pfam" id="PF16344">
    <property type="entry name" value="FecR_C"/>
    <property type="match status" value="1"/>
</dbReference>
<gene>
    <name evidence="4" type="ORF">EV199_0928</name>
</gene>
<dbReference type="EMBL" id="SGXA01000001">
    <property type="protein sequence ID" value="RZS75069.1"/>
    <property type="molecule type" value="Genomic_DNA"/>
</dbReference>
<accession>A0A4Q7N2I5</accession>
<keyword evidence="1" id="KW-0472">Membrane</keyword>
<name>A0A4Q7N2I5_9BACT</name>
<dbReference type="OrthoDB" id="1098493at2"/>
<dbReference type="Gene3D" id="3.55.50.30">
    <property type="match status" value="1"/>
</dbReference>
<dbReference type="GO" id="GO:0016989">
    <property type="term" value="F:sigma factor antagonist activity"/>
    <property type="evidence" value="ECO:0007669"/>
    <property type="project" value="TreeGrafter"/>
</dbReference>
<feature type="domain" description="Protein FecR C-terminal" evidence="3">
    <location>
        <begin position="325"/>
        <end position="379"/>
    </location>
</feature>
<comment type="caution">
    <text evidence="4">The sequence shown here is derived from an EMBL/GenBank/DDBJ whole genome shotgun (WGS) entry which is preliminary data.</text>
</comment>
<dbReference type="Gene3D" id="2.60.120.1440">
    <property type="match status" value="1"/>
</dbReference>
<evidence type="ECO:0000259" key="2">
    <source>
        <dbReference type="Pfam" id="PF04773"/>
    </source>
</evidence>
<dbReference type="RefSeq" id="WP_130539475.1">
    <property type="nucleotide sequence ID" value="NZ_CP042431.1"/>
</dbReference>
<dbReference type="FunFam" id="2.60.120.1440:FF:000001">
    <property type="entry name" value="Putative anti-sigma factor"/>
    <property type="match status" value="1"/>
</dbReference>
<sequence>MKQGFNNLLERYIADQLTPEELEAFLEMARQAEYAAAIQAQIGRLLESDQLEDLSEGMDIDRQFRLMLQKAQEEKKVSPSIVSLLLRRWWAAAAILLLAAGGLFYMLKTHREPVPVVVQAKDIMPGNEGAVLTLADGRKIVLDTLTNGFISAQNGSAVILDEGKLSYKSTGNAGESVSYNTMSTPRGRQFQLMLPDGTRVWLNAESSIHYPTSFTGDERRVIVTGEAYFEVAREAKQPFFVQIGTDAEVKVLGTHFNVNTYQDDGAIRTTLLEGAVSVSLLKQPTNATVRLQPGQQAWFSDISPEAIKTAETDTEKVMAWRNGFFNFDGASIRVIMKQLERWYDISVVYDKDAPNTEFFGEMSRNVNLAELIATLEQMGVRLKMEPGRKLRVLR</sequence>
<evidence type="ECO:0000313" key="4">
    <source>
        <dbReference type="EMBL" id="RZS75069.1"/>
    </source>
</evidence>
<dbReference type="Proteomes" id="UP000293874">
    <property type="component" value="Unassembled WGS sequence"/>
</dbReference>
<keyword evidence="5" id="KW-1185">Reference proteome</keyword>
<dbReference type="InterPro" id="IPR012373">
    <property type="entry name" value="Ferrdict_sens_TM"/>
</dbReference>
<dbReference type="Pfam" id="PF04773">
    <property type="entry name" value="FecR"/>
    <property type="match status" value="1"/>
</dbReference>